<dbReference type="InterPro" id="IPR023210">
    <property type="entry name" value="NADP_OxRdtase_dom"/>
</dbReference>
<evidence type="ECO:0000313" key="2">
    <source>
        <dbReference type="EMBL" id="KAF8701556.1"/>
    </source>
</evidence>
<dbReference type="InterPro" id="IPR036812">
    <property type="entry name" value="NAD(P)_OxRdtase_dom_sf"/>
</dbReference>
<dbReference type="Proteomes" id="UP000602905">
    <property type="component" value="Unassembled WGS sequence"/>
</dbReference>
<dbReference type="PANTHER" id="PTHR43147:SF2">
    <property type="entry name" value="NADP-DEPENDENT OXIDOREDUCTASE DOMAIN-CONTAINING PROTEIN"/>
    <property type="match status" value="1"/>
</dbReference>
<dbReference type="EMBL" id="JACYCD010000156">
    <property type="protein sequence ID" value="KAF8701556.1"/>
    <property type="molecule type" value="Genomic_DNA"/>
</dbReference>
<proteinExistence type="predicted"/>
<dbReference type="Gene3D" id="3.20.20.100">
    <property type="entry name" value="NADP-dependent oxidoreductase domain"/>
    <property type="match status" value="1"/>
</dbReference>
<gene>
    <name evidence="2" type="ORF">RHS03_06508</name>
</gene>
<dbReference type="OrthoDB" id="686384at2759"/>
<dbReference type="PANTHER" id="PTHR43147">
    <property type="entry name" value="PROTEIN TAS"/>
    <property type="match status" value="1"/>
</dbReference>
<feature type="domain" description="NADP-dependent oxidoreductase" evidence="1">
    <location>
        <begin position="21"/>
        <end position="321"/>
    </location>
</feature>
<evidence type="ECO:0000313" key="3">
    <source>
        <dbReference type="Proteomes" id="UP000602905"/>
    </source>
</evidence>
<accession>A0A8H7LQF0</accession>
<comment type="caution">
    <text evidence="2">The sequence shown here is derived from an EMBL/GenBank/DDBJ whole genome shotgun (WGS) entry which is preliminary data.</text>
</comment>
<dbReference type="CDD" id="cd19101">
    <property type="entry name" value="AKR_unchar"/>
    <property type="match status" value="1"/>
</dbReference>
<reference evidence="2" key="1">
    <citation type="submission" date="2020-09" db="EMBL/GenBank/DDBJ databases">
        <title>Comparative genome analyses of four rice-infecting Rhizoctonia solani isolates reveal extensive enrichment of homogalacturonan modification genes.</title>
        <authorList>
            <person name="Lee D.-Y."/>
            <person name="Jeon J."/>
            <person name="Kim K.-T."/>
            <person name="Cheong K."/>
            <person name="Song H."/>
            <person name="Choi G."/>
            <person name="Ko J."/>
            <person name="Opiyo S.O."/>
            <person name="Zuo S."/>
            <person name="Madhav S."/>
            <person name="Lee Y.-H."/>
            <person name="Wang G.-L."/>
        </authorList>
    </citation>
    <scope>NUCLEOTIDE SEQUENCE</scope>
    <source>
        <strain evidence="2">AG1-IA WGL</strain>
    </source>
</reference>
<organism evidence="2 3">
    <name type="scientific">Rhizoctonia solani</name>
    <dbReference type="NCBI Taxonomy" id="456999"/>
    <lineage>
        <taxon>Eukaryota</taxon>
        <taxon>Fungi</taxon>
        <taxon>Dikarya</taxon>
        <taxon>Basidiomycota</taxon>
        <taxon>Agaricomycotina</taxon>
        <taxon>Agaricomycetes</taxon>
        <taxon>Cantharellales</taxon>
        <taxon>Ceratobasidiaceae</taxon>
        <taxon>Rhizoctonia</taxon>
    </lineage>
</organism>
<protein>
    <submittedName>
        <fullName evidence="2">Aldo kereductase</fullName>
    </submittedName>
</protein>
<evidence type="ECO:0000259" key="1">
    <source>
        <dbReference type="Pfam" id="PF00248"/>
    </source>
</evidence>
<dbReference type="Pfam" id="PF00248">
    <property type="entry name" value="Aldo_ket_red"/>
    <property type="match status" value="1"/>
</dbReference>
<sequence>MTTPTINCEYTQLGPLKVPRIFNGLWQLSSDAWGVTDVARTLGDMARYANKGLYAFDMADQYGPAESIFGDFRTSFSHSQVPVAATKWCVFANITPTRETVETAVRARLTALQATKVDLLQIHWGDYTGDYIGACQELASLQNEGLITTLGLCNMDCQRTEEICTALGSGVIVSNQVQFSLIDQRPLAGMVDVCAKHGLKLLTYGTLCGGFLSDKYLGASEPDFKSASLTPSQRKYLDVITSVWGTWSLFQDLLRILRTIGDRHSGASIASIATRWVLDQPSVGAVLVGTRLGVTSHLDDAHTIFALRLQDKDYADIDAVLAHSKGQEMITRIGDCGAEYRRRIEGVKYYSPEGHA</sequence>
<dbReference type="AlphaFoldDB" id="A0A8H7LQF0"/>
<dbReference type="SUPFAM" id="SSF51430">
    <property type="entry name" value="NAD(P)-linked oxidoreductase"/>
    <property type="match status" value="1"/>
</dbReference>
<name>A0A8H7LQF0_9AGAM</name>
<feature type="non-terminal residue" evidence="2">
    <location>
        <position position="356"/>
    </location>
</feature>